<protein>
    <submittedName>
        <fullName evidence="1">Uncharacterized protein</fullName>
    </submittedName>
</protein>
<accession>A0A6M3LSF3</accession>
<sequence length="135" mass="15448">MNEEKIEDITQSPLEIGLKGKSYKLGAIGFIDFGDFAQYIKGQKIELTEHIKDRELKLQIIEKIMNEPIALEKEYGTINGVSYMAWKAIQKYQPEITLKDMNNLIDMDNFEQVSIILNNLGGKIENPTKKAKANR</sequence>
<gene>
    <name evidence="1" type="ORF">MM415B05628_0008</name>
</gene>
<organism evidence="1">
    <name type="scientific">viral metagenome</name>
    <dbReference type="NCBI Taxonomy" id="1070528"/>
    <lineage>
        <taxon>unclassified sequences</taxon>
        <taxon>metagenomes</taxon>
        <taxon>organismal metagenomes</taxon>
    </lineage>
</organism>
<proteinExistence type="predicted"/>
<dbReference type="AlphaFoldDB" id="A0A6M3LSF3"/>
<evidence type="ECO:0000313" key="1">
    <source>
        <dbReference type="EMBL" id="QJA98160.1"/>
    </source>
</evidence>
<dbReference type="EMBL" id="MT143557">
    <property type="protein sequence ID" value="QJA98160.1"/>
    <property type="molecule type" value="Genomic_DNA"/>
</dbReference>
<name>A0A6M3LSF3_9ZZZZ</name>
<reference evidence="1" key="1">
    <citation type="submission" date="2020-03" db="EMBL/GenBank/DDBJ databases">
        <title>The deep terrestrial virosphere.</title>
        <authorList>
            <person name="Holmfeldt K."/>
            <person name="Nilsson E."/>
            <person name="Simone D."/>
            <person name="Lopez-Fernandez M."/>
            <person name="Wu X."/>
            <person name="de Brujin I."/>
            <person name="Lundin D."/>
            <person name="Andersson A."/>
            <person name="Bertilsson S."/>
            <person name="Dopson M."/>
        </authorList>
    </citation>
    <scope>NUCLEOTIDE SEQUENCE</scope>
    <source>
        <strain evidence="1">MM415B05628</strain>
    </source>
</reference>